<evidence type="ECO:0000256" key="2">
    <source>
        <dbReference type="ARBA" id="ARBA00022448"/>
    </source>
</evidence>
<name>A0ABM9USJ2_SARVE</name>
<evidence type="ECO:0000256" key="6">
    <source>
        <dbReference type="ARBA" id="ARBA00023136"/>
    </source>
</evidence>
<protein>
    <submittedName>
        <fullName evidence="9">Antiseptic resistance protein</fullName>
    </submittedName>
</protein>
<dbReference type="InterPro" id="IPR020846">
    <property type="entry name" value="MFS_dom"/>
</dbReference>
<dbReference type="PANTHER" id="PTHR42718:SF46">
    <property type="entry name" value="BLR6921 PROTEIN"/>
    <property type="match status" value="1"/>
</dbReference>
<dbReference type="CDD" id="cd17321">
    <property type="entry name" value="MFS_MMR_MDR_like"/>
    <property type="match status" value="1"/>
</dbReference>
<feature type="transmembrane region" description="Helical" evidence="7">
    <location>
        <begin position="135"/>
        <end position="160"/>
    </location>
</feature>
<accession>A0ABM9USJ2</accession>
<dbReference type="SUPFAM" id="SSF103473">
    <property type="entry name" value="MFS general substrate transporter"/>
    <property type="match status" value="1"/>
</dbReference>
<sequence length="297" mass="32736">MTKNKKLDIILVIILLSYFMILLDNSIIFTGTIKISQNLNLNEVQLSWITNAYALTFGGFLLLGGKAGDIWGRKLIFQIGLIIFGIGSLLVGVSNSGTFIILSRAFQGIGSAFLAPASLALLMDNYTGNARTKAISYYGATAGIGSSVGLIIGGFFASLLSWRYGFLINVPISIVMLILSQKYLSKSTTKKGEIDYIGTIASLIGMISLVYSIDGNNYRLISLIIAIISITFFIYQEYKVKYPIMPLSLFKNGERLGGYIGRFLYLGAMISFWFLTPQIMQTELHFTPLMEGFGFFL</sequence>
<evidence type="ECO:0000313" key="9">
    <source>
        <dbReference type="EMBL" id="CUO23485.1"/>
    </source>
</evidence>
<evidence type="ECO:0000256" key="5">
    <source>
        <dbReference type="ARBA" id="ARBA00022989"/>
    </source>
</evidence>
<proteinExistence type="predicted"/>
<keyword evidence="6 7" id="KW-0472">Membrane</keyword>
<dbReference type="InterPro" id="IPR036259">
    <property type="entry name" value="MFS_trans_sf"/>
</dbReference>
<feature type="transmembrane region" description="Helical" evidence="7">
    <location>
        <begin position="105"/>
        <end position="123"/>
    </location>
</feature>
<evidence type="ECO:0000313" key="10">
    <source>
        <dbReference type="Proteomes" id="UP000095488"/>
    </source>
</evidence>
<feature type="transmembrane region" description="Helical" evidence="7">
    <location>
        <begin position="256"/>
        <end position="275"/>
    </location>
</feature>
<feature type="transmembrane region" description="Helical" evidence="7">
    <location>
        <begin position="196"/>
        <end position="213"/>
    </location>
</feature>
<evidence type="ECO:0000256" key="1">
    <source>
        <dbReference type="ARBA" id="ARBA00004651"/>
    </source>
</evidence>
<reference evidence="9 10" key="1">
    <citation type="submission" date="2015-09" db="EMBL/GenBank/DDBJ databases">
        <authorList>
            <consortium name="Pathogen Informatics"/>
        </authorList>
    </citation>
    <scope>NUCLEOTIDE SEQUENCE [LARGE SCALE GENOMIC DNA]</scope>
    <source>
        <strain evidence="9 10">2789STDY5834858</strain>
    </source>
</reference>
<feature type="transmembrane region" description="Helical" evidence="7">
    <location>
        <begin position="75"/>
        <end position="93"/>
    </location>
</feature>
<keyword evidence="5 7" id="KW-1133">Transmembrane helix</keyword>
<evidence type="ECO:0000259" key="8">
    <source>
        <dbReference type="PROSITE" id="PS50850"/>
    </source>
</evidence>
<feature type="transmembrane region" description="Helical" evidence="7">
    <location>
        <begin position="166"/>
        <end position="184"/>
    </location>
</feature>
<keyword evidence="10" id="KW-1185">Reference proteome</keyword>
<comment type="caution">
    <text evidence="9">The sequence shown here is derived from an EMBL/GenBank/DDBJ whole genome shotgun (WGS) entry which is preliminary data.</text>
</comment>
<dbReference type="RefSeq" id="WP_207642237.1">
    <property type="nucleotide sequence ID" value="NZ_CABIXL010000012.1"/>
</dbReference>
<dbReference type="PANTHER" id="PTHR42718">
    <property type="entry name" value="MAJOR FACILITATOR SUPERFAMILY MULTIDRUG TRANSPORTER MFSC"/>
    <property type="match status" value="1"/>
</dbReference>
<feature type="transmembrane region" description="Helical" evidence="7">
    <location>
        <begin position="219"/>
        <end position="235"/>
    </location>
</feature>
<dbReference type="Gene3D" id="1.20.1720.10">
    <property type="entry name" value="Multidrug resistance protein D"/>
    <property type="match status" value="1"/>
</dbReference>
<keyword evidence="4 7" id="KW-0812">Transmembrane</keyword>
<keyword evidence="3" id="KW-1003">Cell membrane</keyword>
<evidence type="ECO:0000256" key="3">
    <source>
        <dbReference type="ARBA" id="ARBA00022475"/>
    </source>
</evidence>
<dbReference type="Pfam" id="PF07690">
    <property type="entry name" value="MFS_1"/>
    <property type="match status" value="1"/>
</dbReference>
<evidence type="ECO:0000256" key="7">
    <source>
        <dbReference type="SAM" id="Phobius"/>
    </source>
</evidence>
<dbReference type="Proteomes" id="UP000095488">
    <property type="component" value="Unassembled WGS sequence"/>
</dbReference>
<organism evidence="9 10">
    <name type="scientific">Sarcina ventriculi</name>
    <name type="common">Clostridium ventriculi</name>
    <dbReference type="NCBI Taxonomy" id="1267"/>
    <lineage>
        <taxon>Bacteria</taxon>
        <taxon>Bacillati</taxon>
        <taxon>Bacillota</taxon>
        <taxon>Clostridia</taxon>
        <taxon>Eubacteriales</taxon>
        <taxon>Clostridiaceae</taxon>
        <taxon>Sarcina</taxon>
    </lineage>
</organism>
<feature type="domain" description="Major facilitator superfamily (MFS) profile" evidence="8">
    <location>
        <begin position="10"/>
        <end position="297"/>
    </location>
</feature>
<dbReference type="PROSITE" id="PS50850">
    <property type="entry name" value="MFS"/>
    <property type="match status" value="1"/>
</dbReference>
<dbReference type="EMBL" id="CYZR01000012">
    <property type="protein sequence ID" value="CUO23485.1"/>
    <property type="molecule type" value="Genomic_DNA"/>
</dbReference>
<feature type="transmembrane region" description="Helical" evidence="7">
    <location>
        <begin position="7"/>
        <end position="33"/>
    </location>
</feature>
<dbReference type="InterPro" id="IPR011701">
    <property type="entry name" value="MFS"/>
</dbReference>
<evidence type="ECO:0000256" key="4">
    <source>
        <dbReference type="ARBA" id="ARBA00022692"/>
    </source>
</evidence>
<gene>
    <name evidence="9" type="primary">qacA_2</name>
    <name evidence="9" type="ORF">ERS852473_02265</name>
</gene>
<keyword evidence="2" id="KW-0813">Transport</keyword>
<comment type="subcellular location">
    <subcellularLocation>
        <location evidence="1">Cell membrane</location>
        <topology evidence="1">Multi-pass membrane protein</topology>
    </subcellularLocation>
</comment>
<feature type="transmembrane region" description="Helical" evidence="7">
    <location>
        <begin position="45"/>
        <end position="63"/>
    </location>
</feature>